<evidence type="ECO:0000313" key="2">
    <source>
        <dbReference type="EMBL" id="MQA20067.1"/>
    </source>
</evidence>
<reference evidence="2 3" key="1">
    <citation type="submission" date="2019-10" db="EMBL/GenBank/DDBJ databases">
        <title>Two novel species isolated from a subtropical stream in China.</title>
        <authorList>
            <person name="Lu H."/>
        </authorList>
    </citation>
    <scope>NUCLEOTIDE SEQUENCE [LARGE SCALE GENOMIC DNA]</scope>
    <source>
        <strain evidence="2 3">FT103W</strain>
    </source>
</reference>
<gene>
    <name evidence="2" type="ORF">GEV01_11165</name>
</gene>
<keyword evidence="3" id="KW-1185">Reference proteome</keyword>
<dbReference type="PROSITE" id="PS51257">
    <property type="entry name" value="PROKAR_LIPOPROTEIN"/>
    <property type="match status" value="1"/>
</dbReference>
<keyword evidence="1" id="KW-0732">Signal</keyword>
<proteinExistence type="predicted"/>
<comment type="caution">
    <text evidence="2">The sequence shown here is derived from an EMBL/GenBank/DDBJ whole genome shotgun (WGS) entry which is preliminary data.</text>
</comment>
<organism evidence="2 3">
    <name type="scientific">Rugamonas rivuli</name>
    <dbReference type="NCBI Taxonomy" id="2743358"/>
    <lineage>
        <taxon>Bacteria</taxon>
        <taxon>Pseudomonadati</taxon>
        <taxon>Pseudomonadota</taxon>
        <taxon>Betaproteobacteria</taxon>
        <taxon>Burkholderiales</taxon>
        <taxon>Oxalobacteraceae</taxon>
        <taxon>Telluria group</taxon>
        <taxon>Rugamonas</taxon>
    </lineage>
</organism>
<dbReference type="RefSeq" id="WP_152804309.1">
    <property type="nucleotide sequence ID" value="NZ_WHUF01000003.1"/>
</dbReference>
<feature type="chain" id="PRO_5032986028" description="Lipoprotein SmpA/OmlA domain-containing protein" evidence="1">
    <location>
        <begin position="25"/>
        <end position="132"/>
    </location>
</feature>
<evidence type="ECO:0000256" key="1">
    <source>
        <dbReference type="SAM" id="SignalP"/>
    </source>
</evidence>
<sequence>MRRGLTMACLACVAGLLSACAAVAPNIPAAASTSEGLREQLRPGVTTKADVARTLGKGSATRFDNGYEVWIYDDKHAIPELLHWFPVVGDVVSVAEATRSVHELAILFDKDGVVRKYQLREQASTAAQLAGK</sequence>
<feature type="signal peptide" evidence="1">
    <location>
        <begin position="1"/>
        <end position="24"/>
    </location>
</feature>
<protein>
    <recommendedName>
        <fullName evidence="4">Lipoprotein SmpA/OmlA domain-containing protein</fullName>
    </recommendedName>
</protein>
<evidence type="ECO:0008006" key="4">
    <source>
        <dbReference type="Google" id="ProtNLM"/>
    </source>
</evidence>
<dbReference type="Proteomes" id="UP000444318">
    <property type="component" value="Unassembled WGS sequence"/>
</dbReference>
<accession>A0A843SHD9</accession>
<name>A0A843SHD9_9BURK</name>
<dbReference type="EMBL" id="WHUF01000003">
    <property type="protein sequence ID" value="MQA20067.1"/>
    <property type="molecule type" value="Genomic_DNA"/>
</dbReference>
<evidence type="ECO:0000313" key="3">
    <source>
        <dbReference type="Proteomes" id="UP000444318"/>
    </source>
</evidence>
<dbReference type="AlphaFoldDB" id="A0A843SHD9"/>